<feature type="compositionally biased region" description="Gly residues" evidence="1">
    <location>
        <begin position="537"/>
        <end position="548"/>
    </location>
</feature>
<dbReference type="GO" id="GO:0031428">
    <property type="term" value="C:box C/D methylation guide snoRNP complex"/>
    <property type="evidence" value="ECO:0007669"/>
    <property type="project" value="TreeGrafter"/>
</dbReference>
<dbReference type="GO" id="GO:0008649">
    <property type="term" value="F:rRNA methyltransferase activity"/>
    <property type="evidence" value="ECO:0007669"/>
    <property type="project" value="TreeGrafter"/>
</dbReference>
<dbReference type="Pfam" id="PF10307">
    <property type="entry name" value="HAD_SAK_1"/>
    <property type="match status" value="1"/>
</dbReference>
<sequence length="548" mass="60786">MRHEHQTEVMTLAALKRWSCKDRVLPPVSQIKSLHVYDFDNTLFKTPLPNPKLWNSSTASRLQNQDVFENGGWWHDNGILEATGDGLGIEEPRAWQGWWNEQIVELVKLSVEQSDALTVLLTGRGERGYANLIQRMLNSKGLDFDMVCLKLDVGPHNQPFSSTLQYKQGFLRDLLDCYSQAVEIKLYEDRPKQTKAFRDFFQSINQIAFSKASRPRITATVVQVADQAAFLDPVVEAAEVQKMINRHNAQLPPLARPLLLKRTVFYTGYLVSTADTAKLLDLVKVPSHFADSEVRYLANAILITPRPAESSILDRVGGLGHKQTWQVTDLAFYQALIWAARVVPVPPGSNIYTINSTPLIVLATYKNTKPELAKKIQNWQPIPTDKQCIIQTVVGEKAQLRIDTESEEGEIDFELDRRSQRRRPTPAQSRLMNGNVNDENRRAGNAAGRITNQTRYNSINGRGSGGQGGGRGGRFTVNGPGGRGNRQKGSRGGYRSLDDVPIGAGRQGAERNGQTYQEYVPSGAHYDGAFGPAKGSGMDGAGGLPYGK</sequence>
<keyword evidence="4" id="KW-1185">Reference proteome</keyword>
<name>A0AA43TQX7_9LECA</name>
<feature type="compositionally biased region" description="Polar residues" evidence="1">
    <location>
        <begin position="450"/>
        <end position="460"/>
    </location>
</feature>
<dbReference type="EMBL" id="JAPUFD010000001">
    <property type="protein sequence ID" value="MDI1485073.1"/>
    <property type="molecule type" value="Genomic_DNA"/>
</dbReference>
<feature type="compositionally biased region" description="Gly residues" evidence="1">
    <location>
        <begin position="462"/>
        <end position="484"/>
    </location>
</feature>
<protein>
    <recommendedName>
        <fullName evidence="2">Swiss Army Knife RNA repair protein HAD domain-containing protein</fullName>
    </recommendedName>
</protein>
<gene>
    <name evidence="3" type="ORF">OHK93_000207</name>
</gene>
<evidence type="ECO:0000256" key="1">
    <source>
        <dbReference type="SAM" id="MobiDB-lite"/>
    </source>
</evidence>
<comment type="caution">
    <text evidence="3">The sequence shown here is derived from an EMBL/GenBank/DDBJ whole genome shotgun (WGS) entry which is preliminary data.</text>
</comment>
<dbReference type="PANTHER" id="PTHR10335:SF23">
    <property type="entry name" value="OB FOLD-CONTAINING PROTEIN, NUCLEIC ACID BINDING"/>
    <property type="match status" value="1"/>
</dbReference>
<feature type="domain" description="Swiss Army Knife RNA repair protein HAD" evidence="2">
    <location>
        <begin position="46"/>
        <end position="249"/>
    </location>
</feature>
<dbReference type="PANTHER" id="PTHR10335">
    <property type="entry name" value="RRNA 2-O-METHYLTRANSFERASE FIBRILLARIN"/>
    <property type="match status" value="1"/>
</dbReference>
<evidence type="ECO:0000259" key="2">
    <source>
        <dbReference type="Pfam" id="PF10307"/>
    </source>
</evidence>
<feature type="region of interest" description="Disordered" evidence="1">
    <location>
        <begin position="411"/>
        <end position="548"/>
    </location>
</feature>
<proteinExistence type="predicted"/>
<dbReference type="Proteomes" id="UP001161017">
    <property type="component" value="Unassembled WGS sequence"/>
</dbReference>
<dbReference type="GO" id="GO:0032040">
    <property type="term" value="C:small-subunit processome"/>
    <property type="evidence" value="ECO:0007669"/>
    <property type="project" value="TreeGrafter"/>
</dbReference>
<dbReference type="InterPro" id="IPR018812">
    <property type="entry name" value="SAK_HAD"/>
</dbReference>
<organism evidence="3 4">
    <name type="scientific">Ramalina farinacea</name>
    <dbReference type="NCBI Taxonomy" id="258253"/>
    <lineage>
        <taxon>Eukaryota</taxon>
        <taxon>Fungi</taxon>
        <taxon>Dikarya</taxon>
        <taxon>Ascomycota</taxon>
        <taxon>Pezizomycotina</taxon>
        <taxon>Lecanoromycetes</taxon>
        <taxon>OSLEUM clade</taxon>
        <taxon>Lecanoromycetidae</taxon>
        <taxon>Lecanorales</taxon>
        <taxon>Lecanorineae</taxon>
        <taxon>Ramalinaceae</taxon>
        <taxon>Ramalina</taxon>
    </lineage>
</organism>
<dbReference type="AlphaFoldDB" id="A0AA43TQX7"/>
<dbReference type="GO" id="GO:1990259">
    <property type="term" value="F:histone H2AQ104 methyltransferase activity"/>
    <property type="evidence" value="ECO:0007669"/>
    <property type="project" value="TreeGrafter"/>
</dbReference>
<feature type="compositionally biased region" description="Polar residues" evidence="1">
    <location>
        <begin position="426"/>
        <end position="437"/>
    </location>
</feature>
<reference evidence="3" key="1">
    <citation type="journal article" date="2023" name="Genome Biol. Evol.">
        <title>First Whole Genome Sequence and Flow Cytometry Genome Size Data for the Lichen-Forming Fungus Ramalina farinacea (Ascomycota).</title>
        <authorList>
            <person name="Llewellyn T."/>
            <person name="Mian S."/>
            <person name="Hill R."/>
            <person name="Leitch I.J."/>
            <person name="Gaya E."/>
        </authorList>
    </citation>
    <scope>NUCLEOTIDE SEQUENCE</scope>
    <source>
        <strain evidence="3">LIQ254RAFAR</strain>
    </source>
</reference>
<evidence type="ECO:0000313" key="3">
    <source>
        <dbReference type="EMBL" id="MDI1485073.1"/>
    </source>
</evidence>
<dbReference type="GO" id="GO:0003723">
    <property type="term" value="F:RNA binding"/>
    <property type="evidence" value="ECO:0007669"/>
    <property type="project" value="TreeGrafter"/>
</dbReference>
<accession>A0AA43TQX7</accession>
<dbReference type="GO" id="GO:0000494">
    <property type="term" value="P:box C/D sno(s)RNA 3'-end processing"/>
    <property type="evidence" value="ECO:0007669"/>
    <property type="project" value="TreeGrafter"/>
</dbReference>
<evidence type="ECO:0000313" key="4">
    <source>
        <dbReference type="Proteomes" id="UP001161017"/>
    </source>
</evidence>